<dbReference type="RefSeq" id="WP_218142264.1">
    <property type="nucleotide sequence ID" value="NZ_FOJB01000003.1"/>
</dbReference>
<accession>A0A1I0R904</accession>
<dbReference type="Gene3D" id="3.90.550.10">
    <property type="entry name" value="Spore Coat Polysaccharide Biosynthesis Protein SpsA, Chain A"/>
    <property type="match status" value="1"/>
</dbReference>
<keyword evidence="3" id="KW-0808">Transferase</keyword>
<dbReference type="EMBL" id="FOJB01000003">
    <property type="protein sequence ID" value="SEW37271.1"/>
    <property type="molecule type" value="Genomic_DNA"/>
</dbReference>
<organism evidence="3 4">
    <name type="scientific">Aliiroseovarius sediminilitoris</name>
    <dbReference type="NCBI Taxonomy" id="1173584"/>
    <lineage>
        <taxon>Bacteria</taxon>
        <taxon>Pseudomonadati</taxon>
        <taxon>Pseudomonadota</taxon>
        <taxon>Alphaproteobacteria</taxon>
        <taxon>Rhodobacterales</taxon>
        <taxon>Paracoccaceae</taxon>
        <taxon>Aliiroseovarius</taxon>
    </lineage>
</organism>
<dbReference type="STRING" id="1173584.SAMN05444851_3259"/>
<dbReference type="SUPFAM" id="SSF53448">
    <property type="entry name" value="Nucleotide-diphospho-sugar transferases"/>
    <property type="match status" value="1"/>
</dbReference>
<feature type="compositionally biased region" description="Polar residues" evidence="1">
    <location>
        <begin position="267"/>
        <end position="276"/>
    </location>
</feature>
<keyword evidence="4" id="KW-1185">Reference proteome</keyword>
<keyword evidence="3" id="KW-0548">Nucleotidyltransferase</keyword>
<protein>
    <submittedName>
        <fullName evidence="3">Glucose-1-phosphate cytidylyltransferase</fullName>
    </submittedName>
</protein>
<evidence type="ECO:0000313" key="3">
    <source>
        <dbReference type="EMBL" id="SEW37271.1"/>
    </source>
</evidence>
<reference evidence="3 4" key="1">
    <citation type="submission" date="2016-10" db="EMBL/GenBank/DDBJ databases">
        <authorList>
            <person name="de Groot N.N."/>
        </authorList>
    </citation>
    <scope>NUCLEOTIDE SEQUENCE [LARGE SCALE GENOMIC DNA]</scope>
    <source>
        <strain evidence="3 4">DSM 29439</strain>
    </source>
</reference>
<evidence type="ECO:0000313" key="4">
    <source>
        <dbReference type="Proteomes" id="UP000199650"/>
    </source>
</evidence>
<dbReference type="GO" id="GO:0047343">
    <property type="term" value="F:glucose-1-phosphate cytidylyltransferase activity"/>
    <property type="evidence" value="ECO:0007669"/>
    <property type="project" value="InterPro"/>
</dbReference>
<dbReference type="InterPro" id="IPR029044">
    <property type="entry name" value="Nucleotide-diphossugar_trans"/>
</dbReference>
<dbReference type="InterPro" id="IPR005835">
    <property type="entry name" value="NTP_transferase_dom"/>
</dbReference>
<dbReference type="PANTHER" id="PTHR47183">
    <property type="entry name" value="GLUCOSE-1-PHOSPHATE CYTIDYLYLTRANSFERASE-RELATED"/>
    <property type="match status" value="1"/>
</dbReference>
<dbReference type="Proteomes" id="UP000199650">
    <property type="component" value="Unassembled WGS sequence"/>
</dbReference>
<gene>
    <name evidence="3" type="ORF">SAMN05444851_3259</name>
</gene>
<dbReference type="InterPro" id="IPR013446">
    <property type="entry name" value="G1P_cyt_trans-like"/>
</dbReference>
<proteinExistence type="predicted"/>
<dbReference type="AlphaFoldDB" id="A0A1I0R904"/>
<sequence>MKTVIFAGGKGSRLIEETRVRPKPLVEVANRPILWHIMQHYSTYGHHDFVLALGYMGDQIKKYVSDLCQYSGNLRVDFANRELFGEPEGNGHDQAPIPPWTIDLIDTGIDTMTGGRLARLEPYLGGETFMLTYGDGVSNVDIDALVAYHKSHGKLATMTMVRPLTTFGHLSVEEDGQVNGFEEKPETAVDWINGGFFVLEPEVFQAVADVNGDEIMWEEGPLPKLMEMGELMAYRHPGFWYCMDHLADKRRLEEMWKNGNRPWATWENTEGSSNGASRLRGDGHRPGIGRGGNPGDWVRYKSL</sequence>
<dbReference type="PANTHER" id="PTHR47183:SF1">
    <property type="entry name" value="GLUCOSE-1-PHOSPHATE CYTIDYLYLTRANSFERASE"/>
    <property type="match status" value="1"/>
</dbReference>
<evidence type="ECO:0000259" key="2">
    <source>
        <dbReference type="Pfam" id="PF00483"/>
    </source>
</evidence>
<dbReference type="Pfam" id="PF00483">
    <property type="entry name" value="NTP_transferase"/>
    <property type="match status" value="1"/>
</dbReference>
<evidence type="ECO:0000256" key="1">
    <source>
        <dbReference type="SAM" id="MobiDB-lite"/>
    </source>
</evidence>
<name>A0A1I0R904_9RHOB</name>
<feature type="region of interest" description="Disordered" evidence="1">
    <location>
        <begin position="267"/>
        <end position="295"/>
    </location>
</feature>
<feature type="domain" description="Nucleotidyl transferase" evidence="2">
    <location>
        <begin position="2"/>
        <end position="209"/>
    </location>
</feature>